<sequence>MARCSYCSRDFKDRGIKRHLRHCKRKPTPESCAYKFCVLNEQITEYVLTFLSNQSVTKLQSFTGDHYPNSDPRLAAVCCSCENDVPVINNGLCTACEKEMAPNYKTHMTKTQAKELYWLRDFEGIPCLERRYYFLYARKQLDEDIVGLRQYKEFLRTMPEEFSKYLGYIDYKLTTYNTSATEGRAARHASLKAALDQRGIPLNADSHVNRSFIVHGQGSLESTVNTAEEKHFLFTHTKYYQRCEDKIAEFRGTNPRWYRRYEYELIVQTKR</sequence>
<feature type="non-terminal residue" evidence="1">
    <location>
        <position position="1"/>
    </location>
</feature>
<gene>
    <name evidence="1" type="ORF">JG687_00017702</name>
</gene>
<organism evidence="1 2">
    <name type="scientific">Phytophthora cactorum</name>
    <dbReference type="NCBI Taxonomy" id="29920"/>
    <lineage>
        <taxon>Eukaryota</taxon>
        <taxon>Sar</taxon>
        <taxon>Stramenopiles</taxon>
        <taxon>Oomycota</taxon>
        <taxon>Peronosporomycetes</taxon>
        <taxon>Peronosporales</taxon>
        <taxon>Peronosporaceae</taxon>
        <taxon>Phytophthora</taxon>
    </lineage>
</organism>
<dbReference type="Proteomes" id="UP000688947">
    <property type="component" value="Unassembled WGS sequence"/>
</dbReference>
<dbReference type="VEuPathDB" id="FungiDB:PC110_g19369"/>
<dbReference type="OrthoDB" id="10313340at2759"/>
<name>A0A8T1TNM2_9STRA</name>
<evidence type="ECO:0000313" key="1">
    <source>
        <dbReference type="EMBL" id="KAG6944713.1"/>
    </source>
</evidence>
<comment type="caution">
    <text evidence="1">The sequence shown here is derived from an EMBL/GenBank/DDBJ whole genome shotgun (WGS) entry which is preliminary data.</text>
</comment>
<evidence type="ECO:0000313" key="2">
    <source>
        <dbReference type="Proteomes" id="UP000688947"/>
    </source>
</evidence>
<accession>A0A8T1TNM2</accession>
<protein>
    <submittedName>
        <fullName evidence="1">Uncharacterized protein</fullName>
    </submittedName>
</protein>
<reference evidence="1" key="1">
    <citation type="submission" date="2021-01" db="EMBL/GenBank/DDBJ databases">
        <title>Phytophthora aleatoria, a newly-described species from Pinus radiata is distinct from Phytophthora cactorum isolates based on comparative genomics.</title>
        <authorList>
            <person name="Mcdougal R."/>
            <person name="Panda P."/>
            <person name="Williams N."/>
            <person name="Studholme D.J."/>
        </authorList>
    </citation>
    <scope>NUCLEOTIDE SEQUENCE</scope>
    <source>
        <strain evidence="1">NZFS 3830</strain>
    </source>
</reference>
<proteinExistence type="predicted"/>
<dbReference type="EMBL" id="JAENGZ010002142">
    <property type="protein sequence ID" value="KAG6944713.1"/>
    <property type="molecule type" value="Genomic_DNA"/>
</dbReference>
<dbReference type="AlphaFoldDB" id="A0A8T1TNM2"/>